<organism evidence="1 2">
    <name type="scientific">Synaphobranchus kaupii</name>
    <name type="common">Kaup's arrowtooth eel</name>
    <dbReference type="NCBI Taxonomy" id="118154"/>
    <lineage>
        <taxon>Eukaryota</taxon>
        <taxon>Metazoa</taxon>
        <taxon>Chordata</taxon>
        <taxon>Craniata</taxon>
        <taxon>Vertebrata</taxon>
        <taxon>Euteleostomi</taxon>
        <taxon>Actinopterygii</taxon>
        <taxon>Neopterygii</taxon>
        <taxon>Teleostei</taxon>
        <taxon>Anguilliformes</taxon>
        <taxon>Synaphobranchidae</taxon>
        <taxon>Synaphobranchus</taxon>
    </lineage>
</organism>
<evidence type="ECO:0000313" key="2">
    <source>
        <dbReference type="Proteomes" id="UP001152622"/>
    </source>
</evidence>
<protein>
    <submittedName>
        <fullName evidence="1">Uncharacterized protein</fullName>
    </submittedName>
</protein>
<proteinExistence type="predicted"/>
<dbReference type="AlphaFoldDB" id="A0A9Q1G7I5"/>
<name>A0A9Q1G7I5_SYNKA</name>
<sequence length="115" mass="12362">MSRVPLCLSSRSFHCPQAKGPCLSTRRAPVPSQSFFLSVAFGCYPPKNTTHSLLFHTTVSSPTLEAGASCPHEATAMSSSPLNKPRPLPRLQYKIAVVLQAPTVNQQDSSSPVLL</sequence>
<dbReference type="EMBL" id="JAINUF010000002">
    <property type="protein sequence ID" value="KAJ8376362.1"/>
    <property type="molecule type" value="Genomic_DNA"/>
</dbReference>
<dbReference type="Proteomes" id="UP001152622">
    <property type="component" value="Chromosome 2"/>
</dbReference>
<reference evidence="1" key="1">
    <citation type="journal article" date="2023" name="Science">
        <title>Genome structures resolve the early diversification of teleost fishes.</title>
        <authorList>
            <person name="Parey E."/>
            <person name="Louis A."/>
            <person name="Montfort J."/>
            <person name="Bouchez O."/>
            <person name="Roques C."/>
            <person name="Iampietro C."/>
            <person name="Lluch J."/>
            <person name="Castinel A."/>
            <person name="Donnadieu C."/>
            <person name="Desvignes T."/>
            <person name="Floi Bucao C."/>
            <person name="Jouanno E."/>
            <person name="Wen M."/>
            <person name="Mejri S."/>
            <person name="Dirks R."/>
            <person name="Jansen H."/>
            <person name="Henkel C."/>
            <person name="Chen W.J."/>
            <person name="Zahm M."/>
            <person name="Cabau C."/>
            <person name="Klopp C."/>
            <person name="Thompson A.W."/>
            <person name="Robinson-Rechavi M."/>
            <person name="Braasch I."/>
            <person name="Lecointre G."/>
            <person name="Bobe J."/>
            <person name="Postlethwait J.H."/>
            <person name="Berthelot C."/>
            <person name="Roest Crollius H."/>
            <person name="Guiguen Y."/>
        </authorList>
    </citation>
    <scope>NUCLEOTIDE SEQUENCE</scope>
    <source>
        <strain evidence="1">WJC10195</strain>
    </source>
</reference>
<keyword evidence="2" id="KW-1185">Reference proteome</keyword>
<evidence type="ECO:0000313" key="1">
    <source>
        <dbReference type="EMBL" id="KAJ8376362.1"/>
    </source>
</evidence>
<accession>A0A9Q1G7I5</accession>
<comment type="caution">
    <text evidence="1">The sequence shown here is derived from an EMBL/GenBank/DDBJ whole genome shotgun (WGS) entry which is preliminary data.</text>
</comment>
<gene>
    <name evidence="1" type="ORF">SKAU_G00069420</name>
</gene>